<dbReference type="GO" id="GO:0035861">
    <property type="term" value="C:site of double-strand break"/>
    <property type="evidence" value="ECO:0007669"/>
    <property type="project" value="TreeGrafter"/>
</dbReference>
<dbReference type="GO" id="GO:0000781">
    <property type="term" value="C:chromosome, telomeric region"/>
    <property type="evidence" value="ECO:0007669"/>
    <property type="project" value="TreeGrafter"/>
</dbReference>
<feature type="region of interest" description="Disordered" evidence="4">
    <location>
        <begin position="173"/>
        <end position="200"/>
    </location>
</feature>
<dbReference type="PANTHER" id="PTHR13989">
    <property type="entry name" value="REPLICATION PROTEIN A-RELATED"/>
    <property type="match status" value="1"/>
</dbReference>
<comment type="caution">
    <text evidence="6">The sequence shown here is derived from an EMBL/GenBank/DDBJ whole genome shotgun (WGS) entry which is preliminary data.</text>
</comment>
<dbReference type="GO" id="GO:0003697">
    <property type="term" value="F:single-stranded DNA binding"/>
    <property type="evidence" value="ECO:0007669"/>
    <property type="project" value="TreeGrafter"/>
</dbReference>
<evidence type="ECO:0000256" key="4">
    <source>
        <dbReference type="SAM" id="MobiDB-lite"/>
    </source>
</evidence>
<reference evidence="6 7" key="1">
    <citation type="journal article" date="2023" name="Commun. Biol.">
        <title>Reorganization of the ancestral sex-determining regions during the evolution of trioecy in Pleodorina starrii.</title>
        <authorList>
            <person name="Takahashi K."/>
            <person name="Suzuki S."/>
            <person name="Kawai-Toyooka H."/>
            <person name="Yamamoto K."/>
            <person name="Hamaji T."/>
            <person name="Ootsuki R."/>
            <person name="Yamaguchi H."/>
            <person name="Kawachi M."/>
            <person name="Higashiyama T."/>
            <person name="Nozaki H."/>
        </authorList>
    </citation>
    <scope>NUCLEOTIDE SEQUENCE [LARGE SCALE GENOMIC DNA]</scope>
    <source>
        <strain evidence="6 7">NIES-4479</strain>
    </source>
</reference>
<dbReference type="InterPro" id="IPR040260">
    <property type="entry name" value="RFA2-like"/>
</dbReference>
<evidence type="ECO:0000313" key="7">
    <source>
        <dbReference type="Proteomes" id="UP001165080"/>
    </source>
</evidence>
<dbReference type="InterPro" id="IPR004365">
    <property type="entry name" value="NA-bd_OB_tRNA"/>
</dbReference>
<dbReference type="GO" id="GO:0000724">
    <property type="term" value="P:double-strand break repair via homologous recombination"/>
    <property type="evidence" value="ECO:0007669"/>
    <property type="project" value="TreeGrafter"/>
</dbReference>
<accession>A0A9W6F293</accession>
<keyword evidence="2" id="KW-0238">DNA-binding</keyword>
<name>A0A9W6F293_9CHLO</name>
<dbReference type="CDD" id="cd04478">
    <property type="entry name" value="RPA2_DBD_D"/>
    <property type="match status" value="1"/>
</dbReference>
<feature type="region of interest" description="Disordered" evidence="4">
    <location>
        <begin position="17"/>
        <end position="42"/>
    </location>
</feature>
<dbReference type="Proteomes" id="UP001165080">
    <property type="component" value="Unassembled WGS sequence"/>
</dbReference>
<protein>
    <recommendedName>
        <fullName evidence="5">OB domain-containing protein</fullName>
    </recommendedName>
</protein>
<dbReference type="Gene3D" id="2.40.50.140">
    <property type="entry name" value="Nucleic acid-binding proteins"/>
    <property type="match status" value="1"/>
</dbReference>
<dbReference type="InterPro" id="IPR012340">
    <property type="entry name" value="NA-bd_OB-fold"/>
</dbReference>
<feature type="domain" description="OB" evidence="5">
    <location>
        <begin position="76"/>
        <end position="150"/>
    </location>
</feature>
<dbReference type="PIRSF" id="PIRSF036949">
    <property type="entry name" value="RPA32"/>
    <property type="match status" value="1"/>
</dbReference>
<keyword evidence="7" id="KW-1185">Reference proteome</keyword>
<dbReference type="SUPFAM" id="SSF50249">
    <property type="entry name" value="Nucleic acid-binding proteins"/>
    <property type="match status" value="1"/>
</dbReference>
<dbReference type="Pfam" id="PF01336">
    <property type="entry name" value="tRNA_anti-codon"/>
    <property type="match status" value="1"/>
</dbReference>
<evidence type="ECO:0000256" key="3">
    <source>
        <dbReference type="ARBA" id="ARBA00023242"/>
    </source>
</evidence>
<dbReference type="PANTHER" id="PTHR13989:SF16">
    <property type="entry name" value="REPLICATION PROTEIN A2"/>
    <property type="match status" value="1"/>
</dbReference>
<dbReference type="EMBL" id="BRXU01000008">
    <property type="protein sequence ID" value="GLC53712.1"/>
    <property type="molecule type" value="Genomic_DNA"/>
</dbReference>
<evidence type="ECO:0000256" key="2">
    <source>
        <dbReference type="ARBA" id="ARBA00023125"/>
    </source>
</evidence>
<dbReference type="OrthoDB" id="25571at2759"/>
<sequence>MAYGGYDAGASQFGGGGFMPSPAPGADNQYGGGGGGQKGRNQHNSLRAFTIRHLLKETANSDGENFTADGRDISTVTIVGRVTSYQEGPTRILLQVHDGTASMEVCSWVDDVDSQAQRRVEWQVGKYVRVYGNLKTFEQRRSITAFAVKPVTDHNEVTYHFLQSIMQHLHLTKGAPPTGPSGGGAMPPVGGARTPGGGGPYGGAPAGGGYGGMPQGGGGYGAPAPGPAGGDLASDLKHVFNQPHALQAANGLTVDQALGELRAMGRNYTMQQIISSCEFLAAEGLLYSTVNDQTFKSTGSS</sequence>
<dbReference type="Gene3D" id="1.10.10.10">
    <property type="entry name" value="Winged helix-like DNA-binding domain superfamily/Winged helix DNA-binding domain"/>
    <property type="match status" value="1"/>
</dbReference>
<dbReference type="InterPro" id="IPR014646">
    <property type="entry name" value="Rfa2/RPA32"/>
</dbReference>
<comment type="subcellular location">
    <subcellularLocation>
        <location evidence="1">Nucleus</location>
    </subcellularLocation>
</comment>
<dbReference type="GO" id="GO:0006260">
    <property type="term" value="P:DNA replication"/>
    <property type="evidence" value="ECO:0007669"/>
    <property type="project" value="InterPro"/>
</dbReference>
<evidence type="ECO:0000259" key="5">
    <source>
        <dbReference type="Pfam" id="PF01336"/>
    </source>
</evidence>
<evidence type="ECO:0000256" key="1">
    <source>
        <dbReference type="ARBA" id="ARBA00004123"/>
    </source>
</evidence>
<dbReference type="AlphaFoldDB" id="A0A9W6F293"/>
<organism evidence="6 7">
    <name type="scientific">Pleodorina starrii</name>
    <dbReference type="NCBI Taxonomy" id="330485"/>
    <lineage>
        <taxon>Eukaryota</taxon>
        <taxon>Viridiplantae</taxon>
        <taxon>Chlorophyta</taxon>
        <taxon>core chlorophytes</taxon>
        <taxon>Chlorophyceae</taxon>
        <taxon>CS clade</taxon>
        <taxon>Chlamydomonadales</taxon>
        <taxon>Volvocaceae</taxon>
        <taxon>Pleodorina</taxon>
    </lineage>
</organism>
<dbReference type="InterPro" id="IPR036388">
    <property type="entry name" value="WH-like_DNA-bd_sf"/>
</dbReference>
<gene>
    <name evidence="6" type="primary">PLEST006458</name>
    <name evidence="6" type="ORF">PLESTB_000779100</name>
</gene>
<evidence type="ECO:0000313" key="6">
    <source>
        <dbReference type="EMBL" id="GLC53712.1"/>
    </source>
</evidence>
<proteinExistence type="predicted"/>
<dbReference type="GO" id="GO:0005662">
    <property type="term" value="C:DNA replication factor A complex"/>
    <property type="evidence" value="ECO:0007669"/>
    <property type="project" value="TreeGrafter"/>
</dbReference>
<keyword evidence="3" id="KW-0539">Nucleus</keyword>
<dbReference type="GO" id="GO:0006289">
    <property type="term" value="P:nucleotide-excision repair"/>
    <property type="evidence" value="ECO:0007669"/>
    <property type="project" value="TreeGrafter"/>
</dbReference>